<comment type="catalytic activity">
    <reaction evidence="9">
        <text>D-serine = pyruvate + NH4(+)</text>
        <dbReference type="Rhea" id="RHEA:13977"/>
        <dbReference type="ChEBI" id="CHEBI:15361"/>
        <dbReference type="ChEBI" id="CHEBI:28938"/>
        <dbReference type="ChEBI" id="CHEBI:35247"/>
        <dbReference type="EC" id="4.3.1.18"/>
    </reaction>
    <physiologicalReaction direction="left-to-right" evidence="9">
        <dbReference type="Rhea" id="RHEA:13978"/>
    </physiologicalReaction>
</comment>
<evidence type="ECO:0000256" key="10">
    <source>
        <dbReference type="ARBA" id="ARBA00055764"/>
    </source>
</evidence>
<evidence type="ECO:0000259" key="14">
    <source>
        <dbReference type="SMART" id="SM01119"/>
    </source>
</evidence>
<dbReference type="Pfam" id="PF01168">
    <property type="entry name" value="Ala_racemase_N"/>
    <property type="match status" value="1"/>
</dbReference>
<evidence type="ECO:0000256" key="4">
    <source>
        <dbReference type="ARBA" id="ARBA00022575"/>
    </source>
</evidence>
<evidence type="ECO:0000256" key="6">
    <source>
        <dbReference type="ARBA" id="ARBA00022833"/>
    </source>
</evidence>
<comment type="function">
    <text evidence="10">Catalyzes the conversion of D-serine to pyruvate and ammonia. May play a role in D-serine detoxification.</text>
</comment>
<keyword evidence="16" id="KW-1185">Reference proteome</keyword>
<dbReference type="RefSeq" id="XP_016605574.1">
    <property type="nucleotide sequence ID" value="XM_016755187.1"/>
</dbReference>
<dbReference type="SUPFAM" id="SSF51419">
    <property type="entry name" value="PLP-binding barrel"/>
    <property type="match status" value="1"/>
</dbReference>
<evidence type="ECO:0000256" key="8">
    <source>
        <dbReference type="ARBA" id="ARBA00023239"/>
    </source>
</evidence>
<feature type="domain" description="D-serine dehydratase-like" evidence="14">
    <location>
        <begin position="376"/>
        <end position="480"/>
    </location>
</feature>
<keyword evidence="4" id="KW-0216">Detoxification</keyword>
<evidence type="ECO:0000313" key="16">
    <source>
        <dbReference type="Proteomes" id="UP000053201"/>
    </source>
</evidence>
<evidence type="ECO:0000256" key="3">
    <source>
        <dbReference type="ARBA" id="ARBA00005323"/>
    </source>
</evidence>
<dbReference type="OMA" id="WPRFYGW"/>
<dbReference type="GeneID" id="27690260"/>
<protein>
    <recommendedName>
        <fullName evidence="12">D-serine dehydratase</fullName>
        <ecNumber evidence="11">4.3.1.18</ecNumber>
    </recommendedName>
    <alternativeName>
        <fullName evidence="13">D-serine deaminase</fullName>
    </alternativeName>
</protein>
<dbReference type="GO" id="GO:0046872">
    <property type="term" value="F:metal ion binding"/>
    <property type="evidence" value="ECO:0007669"/>
    <property type="project" value="UniProtKB-KW"/>
</dbReference>
<evidence type="ECO:0000256" key="7">
    <source>
        <dbReference type="ARBA" id="ARBA00022898"/>
    </source>
</evidence>
<evidence type="ECO:0000256" key="5">
    <source>
        <dbReference type="ARBA" id="ARBA00022723"/>
    </source>
</evidence>
<dbReference type="GO" id="GO:0009636">
    <property type="term" value="P:response to toxic substance"/>
    <property type="evidence" value="ECO:0007669"/>
    <property type="project" value="UniProtKB-KW"/>
</dbReference>
<dbReference type="InterPro" id="IPR051466">
    <property type="entry name" value="D-amino_acid_metab_enzyme"/>
</dbReference>
<gene>
    <name evidence="15" type="ORF">SPPG_07009</name>
</gene>
<comment type="cofactor">
    <cofactor evidence="1">
        <name>pyridoxal 5'-phosphate</name>
        <dbReference type="ChEBI" id="CHEBI:597326"/>
    </cofactor>
</comment>
<dbReference type="PANTHER" id="PTHR28004">
    <property type="entry name" value="ZGC:162816-RELATED"/>
    <property type="match status" value="1"/>
</dbReference>
<dbReference type="PANTHER" id="PTHR28004:SF2">
    <property type="entry name" value="D-SERINE DEHYDRATASE"/>
    <property type="match status" value="1"/>
</dbReference>
<dbReference type="GO" id="GO:0036088">
    <property type="term" value="P:D-serine catabolic process"/>
    <property type="evidence" value="ECO:0007669"/>
    <property type="project" value="TreeGrafter"/>
</dbReference>
<reference evidence="15 16" key="1">
    <citation type="submission" date="2009-08" db="EMBL/GenBank/DDBJ databases">
        <title>The Genome Sequence of Spizellomyces punctatus strain DAOM BR117.</title>
        <authorList>
            <consortium name="The Broad Institute Genome Sequencing Platform"/>
            <person name="Russ C."/>
            <person name="Cuomo C."/>
            <person name="Shea T."/>
            <person name="Young S.K."/>
            <person name="Zeng Q."/>
            <person name="Koehrsen M."/>
            <person name="Haas B."/>
            <person name="Borodovsky M."/>
            <person name="Guigo R."/>
            <person name="Alvarado L."/>
            <person name="Berlin A."/>
            <person name="Bochicchio J."/>
            <person name="Borenstein D."/>
            <person name="Chapman S."/>
            <person name="Chen Z."/>
            <person name="Engels R."/>
            <person name="Freedman E."/>
            <person name="Gellesch M."/>
            <person name="Goldberg J."/>
            <person name="Griggs A."/>
            <person name="Gujja S."/>
            <person name="Heiman D."/>
            <person name="Hepburn T."/>
            <person name="Howarth C."/>
            <person name="Jen D."/>
            <person name="Larson L."/>
            <person name="Lewis B."/>
            <person name="Mehta T."/>
            <person name="Park D."/>
            <person name="Pearson M."/>
            <person name="Roberts A."/>
            <person name="Saif S."/>
            <person name="Shenoy N."/>
            <person name="Sisk P."/>
            <person name="Stolte C."/>
            <person name="Sykes S."/>
            <person name="Thomson T."/>
            <person name="Walk T."/>
            <person name="White J."/>
            <person name="Yandava C."/>
            <person name="Burger G."/>
            <person name="Gray M.W."/>
            <person name="Holland P.W.H."/>
            <person name="King N."/>
            <person name="Lang F.B.F."/>
            <person name="Roger A.J."/>
            <person name="Ruiz-Trillo I."/>
            <person name="Lander E."/>
            <person name="Nusbaum C."/>
        </authorList>
    </citation>
    <scope>NUCLEOTIDE SEQUENCE [LARGE SCALE GENOMIC DNA]</scope>
    <source>
        <strain evidence="15 16">DAOM BR117</strain>
    </source>
</reference>
<evidence type="ECO:0000256" key="11">
    <source>
        <dbReference type="ARBA" id="ARBA00066349"/>
    </source>
</evidence>
<dbReference type="InterPro" id="IPR042208">
    <property type="entry name" value="D-ser_dehydrat-like_sf"/>
</dbReference>
<keyword evidence="7" id="KW-0663">Pyridoxal phosphate</keyword>
<dbReference type="FunFam" id="3.20.20.10:FF:000016">
    <property type="entry name" value="D-serine dehydratase"/>
    <property type="match status" value="1"/>
</dbReference>
<evidence type="ECO:0000256" key="13">
    <source>
        <dbReference type="ARBA" id="ARBA00075219"/>
    </source>
</evidence>
<dbReference type="OrthoDB" id="20198at2759"/>
<organism evidence="15 16">
    <name type="scientific">Spizellomyces punctatus (strain DAOM BR117)</name>
    <dbReference type="NCBI Taxonomy" id="645134"/>
    <lineage>
        <taxon>Eukaryota</taxon>
        <taxon>Fungi</taxon>
        <taxon>Fungi incertae sedis</taxon>
        <taxon>Chytridiomycota</taxon>
        <taxon>Chytridiomycota incertae sedis</taxon>
        <taxon>Chytridiomycetes</taxon>
        <taxon>Spizellomycetales</taxon>
        <taxon>Spizellomycetaceae</taxon>
        <taxon>Spizellomyces</taxon>
    </lineage>
</organism>
<dbReference type="Gene3D" id="2.40.37.20">
    <property type="entry name" value="D-serine dehydratase-like domain"/>
    <property type="match status" value="1"/>
</dbReference>
<evidence type="ECO:0000256" key="1">
    <source>
        <dbReference type="ARBA" id="ARBA00001933"/>
    </source>
</evidence>
<dbReference type="Pfam" id="PF14031">
    <property type="entry name" value="D-ser_dehydrat"/>
    <property type="match status" value="1"/>
</dbReference>
<dbReference type="Gene3D" id="3.20.20.10">
    <property type="entry name" value="Alanine racemase"/>
    <property type="match status" value="1"/>
</dbReference>
<dbReference type="AlphaFoldDB" id="A0A0L0H9B9"/>
<dbReference type="SMART" id="SM01119">
    <property type="entry name" value="D-ser_dehydrat"/>
    <property type="match status" value="1"/>
</dbReference>
<dbReference type="EMBL" id="KQ257463">
    <property type="protein sequence ID" value="KNC97534.1"/>
    <property type="molecule type" value="Genomic_DNA"/>
</dbReference>
<comment type="cofactor">
    <cofactor evidence="2">
        <name>Zn(2+)</name>
        <dbReference type="ChEBI" id="CHEBI:29105"/>
    </cofactor>
</comment>
<evidence type="ECO:0000313" key="15">
    <source>
        <dbReference type="EMBL" id="KNC97534.1"/>
    </source>
</evidence>
<keyword evidence="8" id="KW-0456">Lyase</keyword>
<evidence type="ECO:0000256" key="2">
    <source>
        <dbReference type="ARBA" id="ARBA00001947"/>
    </source>
</evidence>
<keyword evidence="6" id="KW-0862">Zinc</keyword>
<keyword evidence="5" id="KW-0479">Metal-binding</keyword>
<name>A0A0L0H9B9_SPIPD</name>
<comment type="similarity">
    <text evidence="3">Belongs to the DSD1 family.</text>
</comment>
<dbReference type="InterPro" id="IPR026956">
    <property type="entry name" value="D-ser_dehydrat-like_dom"/>
</dbReference>
<evidence type="ECO:0000256" key="12">
    <source>
        <dbReference type="ARBA" id="ARBA00069616"/>
    </source>
</evidence>
<dbReference type="EC" id="4.3.1.18" evidence="11"/>
<sequence length="494" mass="52753">MPFTSPPPPGIYPARATYSKDELRAAYVGRSVEELRTPAFLVDRAKVEQNAKELIDAAKEAGVDVRVHVKTHKTIEGALLQLGDSLSSIIVSTLAEARYFANSGLFQDILYAVPLSPDKIQEVHQVSQRIEKFHVMVDNDVIIDALERYAIAVGPTATSAVNPSSAVSQGRAALDPAKPMFRAFLKIDTGYGRAGVPSTTSNAISLASRLHRSAHICFSGLYSHSGHSYEAADVAGALATAKEEARLTLALAQELRSIGITAPVASVGATPSVKALLEMAGAGREAISEARLGTVGDALMKEAGELANDVAASALPDDEQDEKKHKGGSDQSAIGDAALVENPTHNDFKLEVHLGNYIFLDIQQISGMPWPISRCAATILSRVLSQYPHRNEVLIDAGALALSKDGPGARGAKLYPGYGVLAGDYLAHRTVSRVSQEHGVVAGLSPEEIEAFLEIGTTVEIVPNHACLAAANFEWYYIVEEGKVVDVWVPCRSW</sequence>
<dbReference type="FunCoup" id="A0A0L0H9B9">
    <property type="interactions" value="28"/>
</dbReference>
<accession>A0A0L0H9B9</accession>
<proteinExistence type="inferred from homology"/>
<dbReference type="InterPro" id="IPR029066">
    <property type="entry name" value="PLP-binding_barrel"/>
</dbReference>
<dbReference type="InParanoid" id="A0A0L0H9B9"/>
<dbReference type="InterPro" id="IPR001608">
    <property type="entry name" value="Ala_racemase_N"/>
</dbReference>
<dbReference type="VEuPathDB" id="FungiDB:SPPG_07009"/>
<evidence type="ECO:0000256" key="9">
    <source>
        <dbReference type="ARBA" id="ARBA00051198"/>
    </source>
</evidence>
<dbReference type="GO" id="GO:0008721">
    <property type="term" value="F:D-serine ammonia-lyase activity"/>
    <property type="evidence" value="ECO:0007669"/>
    <property type="project" value="UniProtKB-EC"/>
</dbReference>
<dbReference type="STRING" id="645134.A0A0L0H9B9"/>
<dbReference type="eggNOG" id="ENOG502QRZ0">
    <property type="taxonomic scope" value="Eukaryota"/>
</dbReference>
<dbReference type="Proteomes" id="UP000053201">
    <property type="component" value="Unassembled WGS sequence"/>
</dbReference>